<keyword evidence="1" id="KW-1185">Reference proteome</keyword>
<dbReference type="SMART" id="SM00285">
    <property type="entry name" value="PBD"/>
    <property type="match status" value="1"/>
</dbReference>
<dbReference type="GeneID" id="108983045"/>
<dbReference type="CDD" id="cd00132">
    <property type="entry name" value="CRIB"/>
    <property type="match status" value="1"/>
</dbReference>
<evidence type="ECO:0000313" key="1">
    <source>
        <dbReference type="Proteomes" id="UP000235220"/>
    </source>
</evidence>
<dbReference type="RefSeq" id="XP_018810142.1">
    <property type="nucleotide sequence ID" value="XM_018954597.2"/>
</dbReference>
<accession>A0A2I4DSL9</accession>
<dbReference type="PANTHER" id="PTHR46931">
    <property type="entry name" value="CRIB DOMAIN-CONTAINING PROTEIN RIC2"/>
    <property type="match status" value="1"/>
</dbReference>
<dbReference type="Proteomes" id="UP000235220">
    <property type="component" value="Chromosome 11"/>
</dbReference>
<name>A0A2I4DSL9_JUGRE</name>
<protein>
    <submittedName>
        <fullName evidence="2">CRIB domain-containing protein RIC4</fullName>
    </submittedName>
</protein>
<dbReference type="InterPro" id="IPR044509">
    <property type="entry name" value="RIC2/4"/>
</dbReference>
<gene>
    <name evidence="2" type="primary">LOC108983045</name>
</gene>
<dbReference type="STRING" id="51240.A0A2I4DSL9"/>
<proteinExistence type="predicted"/>
<reference evidence="2" key="1">
    <citation type="submission" date="2025-08" db="UniProtKB">
        <authorList>
            <consortium name="RefSeq"/>
        </authorList>
    </citation>
    <scope>IDENTIFICATION</scope>
    <source>
        <tissue evidence="2">Leaves</tissue>
    </source>
</reference>
<evidence type="ECO:0000313" key="2">
    <source>
        <dbReference type="RefSeq" id="XP_018810142.1"/>
    </source>
</evidence>
<dbReference type="GO" id="GO:0005886">
    <property type="term" value="C:plasma membrane"/>
    <property type="evidence" value="ECO:0000318"/>
    <property type="project" value="GO_Central"/>
</dbReference>
<dbReference type="PANTHER" id="PTHR46931:SF6">
    <property type="entry name" value="CRIB DOMAIN-CONTAINING PROTEIN RIC4"/>
    <property type="match status" value="1"/>
</dbReference>
<sequence>MRDRMERFVVLPFSVGCISEASVAVSVQQPRRSKPVTNLSAIRSKEEDDLEGLSSESMKNSFRFNRLFKGFKNISQLFVYKEDLEELEMEMEIGCPTDVKHVTHIGWDGSESTASPMMGWENLIPPEFRSLSSANSFKQFEFSTPGAQADASTLVNGSSS</sequence>
<dbReference type="GO" id="GO:0009860">
    <property type="term" value="P:pollen tube growth"/>
    <property type="evidence" value="ECO:0000318"/>
    <property type="project" value="GO_Central"/>
</dbReference>
<dbReference type="Gene3D" id="3.90.810.10">
    <property type="entry name" value="CRIB domain"/>
    <property type="match status" value="1"/>
</dbReference>
<dbReference type="AlphaFoldDB" id="A0A2I4DSL9"/>
<dbReference type="Gramene" id="Jr11_11050_p1">
    <property type="protein sequence ID" value="cds.Jr11_11050_p1"/>
    <property type="gene ID" value="Jr11_11050"/>
</dbReference>
<dbReference type="InterPro" id="IPR000095">
    <property type="entry name" value="CRIB_dom"/>
</dbReference>
<dbReference type="OrthoDB" id="678664at2759"/>
<dbReference type="Pfam" id="PF00786">
    <property type="entry name" value="PBD"/>
    <property type="match status" value="1"/>
</dbReference>
<dbReference type="FunCoup" id="A0A2I4DSL9">
    <property type="interactions" value="237"/>
</dbReference>
<organism evidence="1 2">
    <name type="scientific">Juglans regia</name>
    <name type="common">English walnut</name>
    <dbReference type="NCBI Taxonomy" id="51240"/>
    <lineage>
        <taxon>Eukaryota</taxon>
        <taxon>Viridiplantae</taxon>
        <taxon>Streptophyta</taxon>
        <taxon>Embryophyta</taxon>
        <taxon>Tracheophyta</taxon>
        <taxon>Spermatophyta</taxon>
        <taxon>Magnoliopsida</taxon>
        <taxon>eudicotyledons</taxon>
        <taxon>Gunneridae</taxon>
        <taxon>Pentapetalae</taxon>
        <taxon>rosids</taxon>
        <taxon>fabids</taxon>
        <taxon>Fagales</taxon>
        <taxon>Juglandaceae</taxon>
        <taxon>Juglans</taxon>
    </lineage>
</organism>
<dbReference type="InterPro" id="IPR036936">
    <property type="entry name" value="CRIB_dom_sf"/>
</dbReference>
<dbReference type="PROSITE" id="PS50108">
    <property type="entry name" value="CRIB"/>
    <property type="match status" value="1"/>
</dbReference>
<dbReference type="KEGG" id="jre:108983045"/>